<comment type="caution">
    <text evidence="1">The sequence shown here is derived from an EMBL/GenBank/DDBJ whole genome shotgun (WGS) entry which is preliminary data.</text>
</comment>
<evidence type="ECO:0000313" key="2">
    <source>
        <dbReference type="Proteomes" id="UP000530928"/>
    </source>
</evidence>
<dbReference type="Proteomes" id="UP000530928">
    <property type="component" value="Unassembled WGS sequence"/>
</dbReference>
<accession>A0A7W0CLF6</accession>
<dbReference type="AlphaFoldDB" id="A0A7W0CLF6"/>
<dbReference type="RefSeq" id="WP_181611815.1">
    <property type="nucleotide sequence ID" value="NZ_BAABAM010000003.1"/>
</dbReference>
<keyword evidence="2" id="KW-1185">Reference proteome</keyword>
<organism evidence="1 2">
    <name type="scientific">Nonomuraea soli</name>
    <dbReference type="NCBI Taxonomy" id="1032476"/>
    <lineage>
        <taxon>Bacteria</taxon>
        <taxon>Bacillati</taxon>
        <taxon>Actinomycetota</taxon>
        <taxon>Actinomycetes</taxon>
        <taxon>Streptosporangiales</taxon>
        <taxon>Streptosporangiaceae</taxon>
        <taxon>Nonomuraea</taxon>
    </lineage>
</organism>
<name>A0A7W0CLF6_9ACTN</name>
<protein>
    <submittedName>
        <fullName evidence="1">Uncharacterized protein</fullName>
    </submittedName>
</protein>
<reference evidence="1 2" key="1">
    <citation type="submission" date="2020-07" db="EMBL/GenBank/DDBJ databases">
        <title>Genomic Encyclopedia of Type Strains, Phase IV (KMG-IV): sequencing the most valuable type-strain genomes for metagenomic binning, comparative biology and taxonomic classification.</title>
        <authorList>
            <person name="Goeker M."/>
        </authorList>
    </citation>
    <scope>NUCLEOTIDE SEQUENCE [LARGE SCALE GENOMIC DNA]</scope>
    <source>
        <strain evidence="1 2">DSM 45533</strain>
    </source>
</reference>
<evidence type="ECO:0000313" key="1">
    <source>
        <dbReference type="EMBL" id="MBA2893120.1"/>
    </source>
</evidence>
<sequence>MISPLRLALAAVPVGAAIIVPGIALAEPPPLKVEFSDVNCRSNQVTVTITNQGSKRTEYTVLKDGERIDRGDPDTGETNKETVTVDPRDSARITVVSNNVEVAEEKVYNDCKRKPYHRNNNDWGYGRRLPYTGPPADLMGKLATGAGLLMVGGIAWWMSAIWPRETFRF</sequence>
<dbReference type="EMBL" id="JACDUR010000004">
    <property type="protein sequence ID" value="MBA2893120.1"/>
    <property type="molecule type" value="Genomic_DNA"/>
</dbReference>
<proteinExistence type="predicted"/>
<gene>
    <name evidence="1" type="ORF">HNR30_004474</name>
</gene>